<dbReference type="eggNOG" id="ENOG5032IWQ">
    <property type="taxonomic scope" value="Bacteria"/>
</dbReference>
<dbReference type="RefSeq" id="WP_015662331.1">
    <property type="nucleotide sequence ID" value="NC_020504.1"/>
</dbReference>
<reference evidence="2 3" key="1">
    <citation type="journal article" date="2012" name="J. Bacteriol.">
        <title>Genome sequence of the bacterium Streptomyces davawensis JCM 4913 and heterologous production of the unique antibiotic roseoflavin.</title>
        <authorList>
            <person name="Jankowitsch F."/>
            <person name="Schwarz J."/>
            <person name="Ruckert C."/>
            <person name="Gust B."/>
            <person name="Szczepanowski R."/>
            <person name="Blom J."/>
            <person name="Pelzer S."/>
            <person name="Kalinowski J."/>
            <person name="Mack M."/>
        </authorList>
    </citation>
    <scope>NUCLEOTIDE SEQUENCE [LARGE SCALE GENOMIC DNA]</scope>
    <source>
        <strain evidence="3">DSM 101723 / JCM 4913 / KCC S-0913 / 768</strain>
    </source>
</reference>
<evidence type="ECO:0000313" key="3">
    <source>
        <dbReference type="Proteomes" id="UP000008043"/>
    </source>
</evidence>
<name>K4RER4_STRDJ</name>
<dbReference type="EMBL" id="HE971709">
    <property type="protein sequence ID" value="CCK32005.1"/>
    <property type="molecule type" value="Genomic_DNA"/>
</dbReference>
<sequence>MPHPEEDLHVSLDLLNDRPSAVTALLTGTPTHTVRALLARHGYEPLDATTMVMARIDREEAHYAEQAARALRAAGVTVDITPQLREEIDTEWTWADCPMPWCSREEIREVSNDAQQIYDDIRHGRLIIHAHAHDGWTIVAVGTYRDGPSIHLHGENHLRMEAGPVRQPGKGHRRVRTALRRRRTPRPRPGHQHRTRGRTGTHPVSARCGRHRTDPNNGRTRRGTGRRR</sequence>
<gene>
    <name evidence="2" type="ORF">BN159_7626</name>
</gene>
<dbReference type="OrthoDB" id="4283716at2"/>
<dbReference type="PATRIC" id="fig|1214101.3.peg.7723"/>
<accession>K4RER4</accession>
<dbReference type="STRING" id="1214101.BN159_7626"/>
<feature type="compositionally biased region" description="Basic residues" evidence="1">
    <location>
        <begin position="169"/>
        <end position="199"/>
    </location>
</feature>
<proteinExistence type="predicted"/>
<feature type="region of interest" description="Disordered" evidence="1">
    <location>
        <begin position="161"/>
        <end position="228"/>
    </location>
</feature>
<protein>
    <submittedName>
        <fullName evidence="2">Uncharacterized protein</fullName>
    </submittedName>
</protein>
<feature type="compositionally biased region" description="Basic residues" evidence="1">
    <location>
        <begin position="219"/>
        <end position="228"/>
    </location>
</feature>
<dbReference type="AlphaFoldDB" id="K4RER4"/>
<dbReference type="Proteomes" id="UP000008043">
    <property type="component" value="Chromosome"/>
</dbReference>
<dbReference type="KEGG" id="sdv:BN159_7626"/>
<evidence type="ECO:0000256" key="1">
    <source>
        <dbReference type="SAM" id="MobiDB-lite"/>
    </source>
</evidence>
<keyword evidence="3" id="KW-1185">Reference proteome</keyword>
<organism evidence="2 3">
    <name type="scientific">Streptomyces davaonensis (strain DSM 101723 / JCM 4913 / KCC S-0913 / 768)</name>
    <dbReference type="NCBI Taxonomy" id="1214101"/>
    <lineage>
        <taxon>Bacteria</taxon>
        <taxon>Bacillati</taxon>
        <taxon>Actinomycetota</taxon>
        <taxon>Actinomycetes</taxon>
        <taxon>Kitasatosporales</taxon>
        <taxon>Streptomycetaceae</taxon>
        <taxon>Streptomyces</taxon>
    </lineage>
</organism>
<dbReference type="HOGENOM" id="CLU_1214225_0_0_11"/>
<evidence type="ECO:0000313" key="2">
    <source>
        <dbReference type="EMBL" id="CCK32005.1"/>
    </source>
</evidence>